<accession>A0A5J4TZE1</accession>
<sequence>MSNWKMFILTNLNTIRTRQNQMQPDVAPKDTAEEMISLLIKEMNEQTETLIRMTMKNMKMIEMVNQIRSWDVRIRKGKLKCL</sequence>
<reference evidence="1 2" key="1">
    <citation type="submission" date="2019-03" db="EMBL/GenBank/DDBJ databases">
        <title>Single cell metagenomics reveals metabolic interactions within the superorganism composed of flagellate Streblomastix strix and complex community of Bacteroidetes bacteria on its surface.</title>
        <authorList>
            <person name="Treitli S.C."/>
            <person name="Kolisko M."/>
            <person name="Husnik F."/>
            <person name="Keeling P."/>
            <person name="Hampl V."/>
        </authorList>
    </citation>
    <scope>NUCLEOTIDE SEQUENCE [LARGE SCALE GENOMIC DNA]</scope>
    <source>
        <strain evidence="1">ST1C</strain>
    </source>
</reference>
<proteinExistence type="predicted"/>
<comment type="caution">
    <text evidence="1">The sequence shown here is derived from an EMBL/GenBank/DDBJ whole genome shotgun (WGS) entry which is preliminary data.</text>
</comment>
<gene>
    <name evidence="1" type="ORF">EZS28_041690</name>
</gene>
<organism evidence="1 2">
    <name type="scientific">Streblomastix strix</name>
    <dbReference type="NCBI Taxonomy" id="222440"/>
    <lineage>
        <taxon>Eukaryota</taxon>
        <taxon>Metamonada</taxon>
        <taxon>Preaxostyla</taxon>
        <taxon>Oxymonadida</taxon>
        <taxon>Streblomastigidae</taxon>
        <taxon>Streblomastix</taxon>
    </lineage>
</organism>
<evidence type="ECO:0000313" key="2">
    <source>
        <dbReference type="Proteomes" id="UP000324800"/>
    </source>
</evidence>
<dbReference type="AlphaFoldDB" id="A0A5J4TZE1"/>
<dbReference type="Proteomes" id="UP000324800">
    <property type="component" value="Unassembled WGS sequence"/>
</dbReference>
<protein>
    <submittedName>
        <fullName evidence="1">Uncharacterized protein</fullName>
    </submittedName>
</protein>
<evidence type="ECO:0000313" key="1">
    <source>
        <dbReference type="EMBL" id="KAA6362785.1"/>
    </source>
</evidence>
<name>A0A5J4TZE1_9EUKA</name>
<dbReference type="EMBL" id="SNRW01023733">
    <property type="protein sequence ID" value="KAA6362785.1"/>
    <property type="molecule type" value="Genomic_DNA"/>
</dbReference>